<proteinExistence type="predicted"/>
<dbReference type="Proteomes" id="UP000003494">
    <property type="component" value="Unassembled WGS sequence"/>
</dbReference>
<reference evidence="1" key="1">
    <citation type="submission" date="2009-04" db="EMBL/GenBank/DDBJ databases">
        <authorList>
            <person name="Weinstock G."/>
            <person name="Sodergren E."/>
            <person name="Clifton S."/>
            <person name="Fulton L."/>
            <person name="Fulton B."/>
            <person name="Courtney L."/>
            <person name="Fronick C."/>
            <person name="Harrison M."/>
            <person name="Strong C."/>
            <person name="Farmer C."/>
            <person name="Delahaunty K."/>
            <person name="Markovic C."/>
            <person name="Hall O."/>
            <person name="Minx P."/>
            <person name="Tomlinson C."/>
            <person name="Mitreva M."/>
            <person name="Nelson J."/>
            <person name="Hou S."/>
            <person name="Wollam A."/>
            <person name="Pepin K.H."/>
            <person name="Johnson M."/>
            <person name="Bhonagiri V."/>
            <person name="Nash W.E."/>
            <person name="Warren W."/>
            <person name="Chinwalla A."/>
            <person name="Mardis E.R."/>
            <person name="Wilson R.K."/>
        </authorList>
    </citation>
    <scope>NUCLEOTIDE SEQUENCE [LARGE SCALE GENOMIC DNA]</scope>
    <source>
        <strain evidence="1">DSM 14600</strain>
    </source>
</reference>
<organism evidence="1 2">
    <name type="scientific">Shuttleworthella satelles DSM 14600</name>
    <dbReference type="NCBI Taxonomy" id="626523"/>
    <lineage>
        <taxon>Bacteria</taxon>
        <taxon>Bacillati</taxon>
        <taxon>Bacillota</taxon>
        <taxon>Clostridia</taxon>
        <taxon>Lachnospirales</taxon>
        <taxon>Lachnospiraceae</taxon>
        <taxon>Shuttleworthella</taxon>
    </lineage>
</organism>
<evidence type="ECO:0000313" key="1">
    <source>
        <dbReference type="EMBL" id="EEP29053.1"/>
    </source>
</evidence>
<protein>
    <recommendedName>
        <fullName evidence="3">Glyoxalase</fullName>
    </recommendedName>
</protein>
<evidence type="ECO:0008006" key="3">
    <source>
        <dbReference type="Google" id="ProtNLM"/>
    </source>
</evidence>
<sequence>MQAAIRCAGRLNEEETMSMNNFDDEVLEAFLANQLQLFPEEVATSPEEADEFLDEVCALVVGSRQEALEYLADNMDVSDPQLRDLEDIPEVFAVGDGRFLIVEG</sequence>
<dbReference type="EMBL" id="ACIP02000001">
    <property type="protein sequence ID" value="EEP29053.1"/>
    <property type="molecule type" value="Genomic_DNA"/>
</dbReference>
<name>C4G8V5_9FIRM</name>
<dbReference type="AlphaFoldDB" id="C4G8V5"/>
<keyword evidence="2" id="KW-1185">Reference proteome</keyword>
<evidence type="ECO:0000313" key="2">
    <source>
        <dbReference type="Proteomes" id="UP000003494"/>
    </source>
</evidence>
<comment type="caution">
    <text evidence="1">The sequence shown here is derived from an EMBL/GenBank/DDBJ whole genome shotgun (WGS) entry which is preliminary data.</text>
</comment>
<accession>C4G8V5</accession>
<dbReference type="HOGENOM" id="CLU_190639_0_0_9"/>
<gene>
    <name evidence="1" type="ORF">GCWU000342_00403</name>
</gene>
<dbReference type="STRING" id="626523.GCWU000342_00403"/>